<keyword evidence="2" id="KW-0812">Transmembrane</keyword>
<feature type="transmembrane region" description="Helical" evidence="2">
    <location>
        <begin position="15"/>
        <end position="36"/>
    </location>
</feature>
<feature type="transmembrane region" description="Helical" evidence="2">
    <location>
        <begin position="112"/>
        <end position="135"/>
    </location>
</feature>
<dbReference type="PANTHER" id="PTHR30221:SF1">
    <property type="entry name" value="SMALL-CONDUCTANCE MECHANOSENSITIVE CHANNEL"/>
    <property type="match status" value="1"/>
</dbReference>
<feature type="transmembrane region" description="Helical" evidence="2">
    <location>
        <begin position="301"/>
        <end position="325"/>
    </location>
</feature>
<dbReference type="InterPro" id="IPR045275">
    <property type="entry name" value="MscS_archaea/bacteria_type"/>
</dbReference>
<feature type="transmembrane region" description="Helical" evidence="2">
    <location>
        <begin position="172"/>
        <end position="190"/>
    </location>
</feature>
<accession>A0A556PSY6</accession>
<dbReference type="GO" id="GO:0008381">
    <property type="term" value="F:mechanosensitive monoatomic ion channel activity"/>
    <property type="evidence" value="ECO:0007669"/>
    <property type="project" value="InterPro"/>
</dbReference>
<feature type="transmembrane region" description="Helical" evidence="2">
    <location>
        <begin position="71"/>
        <end position="92"/>
    </location>
</feature>
<keyword evidence="2" id="KW-1133">Transmembrane helix</keyword>
<dbReference type="AlphaFoldDB" id="A0A556PSY6"/>
<name>A0A556PSY6_9BACI</name>
<dbReference type="Gene3D" id="1.10.287.1260">
    <property type="match status" value="4"/>
</dbReference>
<keyword evidence="4" id="KW-1185">Reference proteome</keyword>
<dbReference type="RefSeq" id="WP_144087259.1">
    <property type="nucleotide sequence ID" value="NZ_VMHE01000001.1"/>
</dbReference>
<feature type="region of interest" description="Disordered" evidence="1">
    <location>
        <begin position="401"/>
        <end position="421"/>
    </location>
</feature>
<feature type="transmembrane region" description="Helical" evidence="2">
    <location>
        <begin position="337"/>
        <end position="355"/>
    </location>
</feature>
<dbReference type="EMBL" id="VMHE01000001">
    <property type="protein sequence ID" value="TSJ67500.1"/>
    <property type="molecule type" value="Genomic_DNA"/>
</dbReference>
<feature type="transmembrane region" description="Helical" evidence="2">
    <location>
        <begin position="210"/>
        <end position="230"/>
    </location>
</feature>
<reference evidence="3 4" key="1">
    <citation type="submission" date="2019-07" db="EMBL/GenBank/DDBJ databases">
        <title>Allobacillus sp. nov. SKP isolated from shrimp paste of Euphausiacea.</title>
        <authorList>
            <person name="Kanchanasin P."/>
            <person name="Tanasupawat S."/>
            <person name="Shi W."/>
            <person name="Wu L."/>
            <person name="Ma J."/>
        </authorList>
    </citation>
    <scope>NUCLEOTIDE SEQUENCE [LARGE SCALE GENOMIC DNA]</scope>
    <source>
        <strain evidence="3 4">SKP4-8</strain>
    </source>
</reference>
<evidence type="ECO:0000313" key="3">
    <source>
        <dbReference type="EMBL" id="TSJ67500.1"/>
    </source>
</evidence>
<dbReference type="OrthoDB" id="1411407at2"/>
<keyword evidence="2" id="KW-0472">Membrane</keyword>
<gene>
    <name evidence="3" type="ORF">FPQ13_00065</name>
</gene>
<evidence type="ECO:0000256" key="1">
    <source>
        <dbReference type="SAM" id="MobiDB-lite"/>
    </source>
</evidence>
<organism evidence="3 4">
    <name type="scientific">Allobacillus salarius</name>
    <dbReference type="NCBI Taxonomy" id="1955272"/>
    <lineage>
        <taxon>Bacteria</taxon>
        <taxon>Bacillati</taxon>
        <taxon>Bacillota</taxon>
        <taxon>Bacilli</taxon>
        <taxon>Bacillales</taxon>
        <taxon>Bacillaceae</taxon>
        <taxon>Allobacillus</taxon>
    </lineage>
</organism>
<feature type="transmembrane region" description="Helical" evidence="2">
    <location>
        <begin position="367"/>
        <end position="388"/>
    </location>
</feature>
<evidence type="ECO:0000313" key="4">
    <source>
        <dbReference type="Proteomes" id="UP000316425"/>
    </source>
</evidence>
<evidence type="ECO:0000256" key="2">
    <source>
        <dbReference type="SAM" id="Phobius"/>
    </source>
</evidence>
<protein>
    <submittedName>
        <fullName evidence="3">Uncharacterized protein</fullName>
    </submittedName>
</protein>
<dbReference type="NCBIfam" id="NF033912">
    <property type="entry name" value="msc"/>
    <property type="match status" value="1"/>
</dbReference>
<comment type="caution">
    <text evidence="3">The sequence shown here is derived from an EMBL/GenBank/DDBJ whole genome shotgun (WGS) entry which is preliminary data.</text>
</comment>
<feature type="transmembrane region" description="Helical" evidence="2">
    <location>
        <begin position="268"/>
        <end position="289"/>
    </location>
</feature>
<proteinExistence type="predicted"/>
<dbReference type="Proteomes" id="UP000316425">
    <property type="component" value="Unassembled WGS sequence"/>
</dbReference>
<dbReference type="Pfam" id="PF05552">
    <property type="entry name" value="MS_channel_1st_1"/>
    <property type="match status" value="4"/>
</dbReference>
<dbReference type="PANTHER" id="PTHR30221">
    <property type="entry name" value="SMALL-CONDUCTANCE MECHANOSENSITIVE CHANNEL"/>
    <property type="match status" value="1"/>
</dbReference>
<sequence length="421" mass="46300">MDNVTNSLESMLDKIIQAIPNVIYALLLLLLAWIIAKGVKALITKVFVKMGFHKAISKAPIIQNKEQGEDILNIIGNIVYYLIFILFLPSILNALGMDSVSKPITNMMDQMLSFIPDLIGAAIILVLGVFIARLIKDLVFNFLQSLHIDGWYQKLNPDSPGEAPNQYALSNVLANVVYVLVLIPVITMALDALNIKSITEPATEVLNTVLNMIPNIFVAIILVVLGYYIAKFVGNLLFSVLKGAGIDRIYQAVGVSETQEPSFDLSRVLTNVVKFIIVLFFTVEALNVLQLEVLNNIGSAILVYLPLLISALLILGIGFFIANLLDKWIRRYTGSKASATIIKYVVIVFAVFMTLDQLKFATSIVNLGFLLILGGLMTAFAISFGIGGREFAKNQLSKAEKKLNKETHQNEPGSKDEPPTL</sequence>
<dbReference type="InterPro" id="IPR008910">
    <property type="entry name" value="MSC_TM_helix"/>
</dbReference>